<dbReference type="InterPro" id="IPR051788">
    <property type="entry name" value="MFS_Transporter"/>
</dbReference>
<keyword evidence="3" id="KW-0813">Transport</keyword>
<dbReference type="InterPro" id="IPR011701">
    <property type="entry name" value="MFS"/>
</dbReference>
<organism evidence="9 10">
    <name type="scientific">Heterobasidion irregulare (strain TC 32-1)</name>
    <dbReference type="NCBI Taxonomy" id="747525"/>
    <lineage>
        <taxon>Eukaryota</taxon>
        <taxon>Fungi</taxon>
        <taxon>Dikarya</taxon>
        <taxon>Basidiomycota</taxon>
        <taxon>Agaricomycotina</taxon>
        <taxon>Agaricomycetes</taxon>
        <taxon>Russulales</taxon>
        <taxon>Bondarzewiaceae</taxon>
        <taxon>Heterobasidion</taxon>
        <taxon>Heterobasidion annosum species complex</taxon>
    </lineage>
</organism>
<dbReference type="InterPro" id="IPR020846">
    <property type="entry name" value="MFS_dom"/>
</dbReference>
<dbReference type="PROSITE" id="PS50850">
    <property type="entry name" value="MFS"/>
    <property type="match status" value="1"/>
</dbReference>
<dbReference type="RefSeq" id="XP_009550450.1">
    <property type="nucleotide sequence ID" value="XM_009552155.1"/>
</dbReference>
<feature type="transmembrane region" description="Helical" evidence="7">
    <location>
        <begin position="285"/>
        <end position="309"/>
    </location>
</feature>
<reference evidence="9 10" key="1">
    <citation type="journal article" date="2012" name="New Phytol.">
        <title>Insight into trade-off between wood decay and parasitism from the genome of a fungal forest pathogen.</title>
        <authorList>
            <person name="Olson A."/>
            <person name="Aerts A."/>
            <person name="Asiegbu F."/>
            <person name="Belbahri L."/>
            <person name="Bouzid O."/>
            <person name="Broberg A."/>
            <person name="Canback B."/>
            <person name="Coutinho P.M."/>
            <person name="Cullen D."/>
            <person name="Dalman K."/>
            <person name="Deflorio G."/>
            <person name="van Diepen L.T."/>
            <person name="Dunand C."/>
            <person name="Duplessis S."/>
            <person name="Durling M."/>
            <person name="Gonthier P."/>
            <person name="Grimwood J."/>
            <person name="Fossdal C.G."/>
            <person name="Hansson D."/>
            <person name="Henrissat B."/>
            <person name="Hietala A."/>
            <person name="Himmelstrand K."/>
            <person name="Hoffmeister D."/>
            <person name="Hogberg N."/>
            <person name="James T.Y."/>
            <person name="Karlsson M."/>
            <person name="Kohler A."/>
            <person name="Kues U."/>
            <person name="Lee Y.H."/>
            <person name="Lin Y.C."/>
            <person name="Lind M."/>
            <person name="Lindquist E."/>
            <person name="Lombard V."/>
            <person name="Lucas S."/>
            <person name="Lunden K."/>
            <person name="Morin E."/>
            <person name="Murat C."/>
            <person name="Park J."/>
            <person name="Raffaello T."/>
            <person name="Rouze P."/>
            <person name="Salamov A."/>
            <person name="Schmutz J."/>
            <person name="Solheim H."/>
            <person name="Stahlberg J."/>
            <person name="Velez H."/>
            <person name="de Vries R.P."/>
            <person name="Wiebenga A."/>
            <person name="Woodward S."/>
            <person name="Yakovlev I."/>
            <person name="Garbelotto M."/>
            <person name="Martin F."/>
            <person name="Grigoriev I.V."/>
            <person name="Stenlid J."/>
        </authorList>
    </citation>
    <scope>NUCLEOTIDE SEQUENCE [LARGE SCALE GENOMIC DNA]</scope>
    <source>
        <strain evidence="9 10">TC 32-1</strain>
    </source>
</reference>
<feature type="transmembrane region" description="Helical" evidence="7">
    <location>
        <begin position="373"/>
        <end position="390"/>
    </location>
</feature>
<evidence type="ECO:0000313" key="10">
    <source>
        <dbReference type="Proteomes" id="UP000030671"/>
    </source>
</evidence>
<evidence type="ECO:0000256" key="6">
    <source>
        <dbReference type="ARBA" id="ARBA00023136"/>
    </source>
</evidence>
<dbReference type="EMBL" id="KI925462">
    <property type="protein sequence ID" value="ETW78486.1"/>
    <property type="molecule type" value="Genomic_DNA"/>
</dbReference>
<dbReference type="SUPFAM" id="SSF103473">
    <property type="entry name" value="MFS general substrate transporter"/>
    <property type="match status" value="1"/>
</dbReference>
<dbReference type="Gene3D" id="1.20.1250.20">
    <property type="entry name" value="MFS general substrate transporter like domains"/>
    <property type="match status" value="2"/>
</dbReference>
<dbReference type="HOGENOM" id="CLU_021993_6_0_1"/>
<evidence type="ECO:0000256" key="2">
    <source>
        <dbReference type="ARBA" id="ARBA00008335"/>
    </source>
</evidence>
<evidence type="ECO:0000256" key="7">
    <source>
        <dbReference type="SAM" id="Phobius"/>
    </source>
</evidence>
<dbReference type="FunFam" id="1.20.1250.20:FF:000286">
    <property type="entry name" value="MFS efflux transporter"/>
    <property type="match status" value="1"/>
</dbReference>
<dbReference type="Pfam" id="PF07690">
    <property type="entry name" value="MFS_1"/>
    <property type="match status" value="1"/>
</dbReference>
<comment type="similarity">
    <text evidence="2">Belongs to the major facilitator superfamily.</text>
</comment>
<keyword evidence="4 7" id="KW-0812">Transmembrane</keyword>
<keyword evidence="6 7" id="KW-0472">Membrane</keyword>
<gene>
    <name evidence="9" type="ORF">HETIRDRAFT_460334</name>
</gene>
<feature type="transmembrane region" description="Helical" evidence="7">
    <location>
        <begin position="348"/>
        <end position="367"/>
    </location>
</feature>
<dbReference type="OrthoDB" id="413079at2759"/>
<dbReference type="KEGG" id="hir:HETIRDRAFT_460334"/>
<keyword evidence="5 7" id="KW-1133">Transmembrane helix</keyword>
<evidence type="ECO:0000256" key="3">
    <source>
        <dbReference type="ARBA" id="ARBA00022448"/>
    </source>
</evidence>
<dbReference type="eggNOG" id="ENOG502QU6M">
    <property type="taxonomic scope" value="Eukaryota"/>
</dbReference>
<dbReference type="GO" id="GO:0022857">
    <property type="term" value="F:transmembrane transporter activity"/>
    <property type="evidence" value="ECO:0007669"/>
    <property type="project" value="InterPro"/>
</dbReference>
<evidence type="ECO:0000256" key="5">
    <source>
        <dbReference type="ARBA" id="ARBA00022989"/>
    </source>
</evidence>
<dbReference type="GO" id="GO:0016020">
    <property type="term" value="C:membrane"/>
    <property type="evidence" value="ECO:0007669"/>
    <property type="project" value="TreeGrafter"/>
</dbReference>
<evidence type="ECO:0000256" key="1">
    <source>
        <dbReference type="ARBA" id="ARBA00004127"/>
    </source>
</evidence>
<keyword evidence="10" id="KW-1185">Reference proteome</keyword>
<dbReference type="InParanoid" id="W4K056"/>
<feature type="domain" description="Major facilitator superfamily (MFS) profile" evidence="8">
    <location>
        <begin position="75"/>
        <end position="440"/>
    </location>
</feature>
<feature type="transmembrane region" description="Helical" evidence="7">
    <location>
        <begin position="226"/>
        <end position="247"/>
    </location>
</feature>
<dbReference type="PANTHER" id="PTHR23514">
    <property type="entry name" value="BYPASS OF STOP CODON PROTEIN 6"/>
    <property type="match status" value="1"/>
</dbReference>
<accession>W4K056</accession>
<protein>
    <recommendedName>
        <fullName evidence="8">Major facilitator superfamily (MFS) profile domain-containing protein</fullName>
    </recommendedName>
</protein>
<evidence type="ECO:0000259" key="8">
    <source>
        <dbReference type="PROSITE" id="PS50850"/>
    </source>
</evidence>
<name>W4K056_HETIT</name>
<feature type="transmembrane region" description="Helical" evidence="7">
    <location>
        <begin position="108"/>
        <end position="132"/>
    </location>
</feature>
<feature type="transmembrane region" description="Helical" evidence="7">
    <location>
        <begin position="200"/>
        <end position="220"/>
    </location>
</feature>
<evidence type="ECO:0000313" key="9">
    <source>
        <dbReference type="EMBL" id="ETW78486.1"/>
    </source>
</evidence>
<sequence>MSKDGDSVAPLSSKRSLGTVNGKNIDDIDLSEKALNPVSSMTLTANIPAIDASDVEDKSVSLPASKGVRLRANIQLVALCFSVFLLGWNDGPTGPLLPRFQSFYHVNYTVVSLIFISNCIGFIIGSVSNIFLTERLGFGKVIVLGSVAQLVGYCIQAPAPPFPGFVIAYTINGFGLSLQDAQANGFVVSYKDNAEVKMGILQATYGFGALVSPFVANHFAHVEHWSYMYLTSIGVAFLNTILLVSVFRFKTQDECLAQVGQATGETGTSEDSAYSQIFKLKAVHLLAFFILVYVGVEVTIGGWIVTFIIKAREGGTSSGYISSGFFGGLMFGRVALIWVNKKVGERRIIFIYILLSIALELVIWLIPSLVGDAVAISLIGVLLGPIYPIVMNESGRMLPPWLLTGSIGWIAGFGQAGSAILPFMTGAIANKAGIQSLQPL</sequence>
<dbReference type="GO" id="GO:0012505">
    <property type="term" value="C:endomembrane system"/>
    <property type="evidence" value="ECO:0007669"/>
    <property type="project" value="UniProtKB-SubCell"/>
</dbReference>
<dbReference type="AlphaFoldDB" id="W4K056"/>
<dbReference type="PANTHER" id="PTHR23514:SF3">
    <property type="entry name" value="BYPASS OF STOP CODON PROTEIN 6"/>
    <property type="match status" value="1"/>
</dbReference>
<comment type="subcellular location">
    <subcellularLocation>
        <location evidence="1">Endomembrane system</location>
        <topology evidence="1">Multi-pass membrane protein</topology>
    </subcellularLocation>
</comment>
<dbReference type="GeneID" id="20677064"/>
<feature type="transmembrane region" description="Helical" evidence="7">
    <location>
        <begin position="70"/>
        <end position="88"/>
    </location>
</feature>
<dbReference type="Proteomes" id="UP000030671">
    <property type="component" value="Unassembled WGS sequence"/>
</dbReference>
<evidence type="ECO:0000256" key="4">
    <source>
        <dbReference type="ARBA" id="ARBA00022692"/>
    </source>
</evidence>
<dbReference type="InterPro" id="IPR036259">
    <property type="entry name" value="MFS_trans_sf"/>
</dbReference>
<feature type="transmembrane region" description="Helical" evidence="7">
    <location>
        <begin position="321"/>
        <end position="339"/>
    </location>
</feature>
<proteinExistence type="inferred from homology"/>